<accession>A0ABD2B921</accession>
<dbReference type="AlphaFoldDB" id="A0ABD2B921"/>
<proteinExistence type="predicted"/>
<gene>
    <name evidence="1" type="ORF">V1478_005998</name>
</gene>
<dbReference type="EMBL" id="JAUDFV010000131">
    <property type="protein sequence ID" value="KAL2729209.1"/>
    <property type="molecule type" value="Genomic_DNA"/>
</dbReference>
<dbReference type="Proteomes" id="UP001607302">
    <property type="component" value="Unassembled WGS sequence"/>
</dbReference>
<name>A0ABD2B921_VESSQ</name>
<evidence type="ECO:0000313" key="1">
    <source>
        <dbReference type="EMBL" id="KAL2729209.1"/>
    </source>
</evidence>
<evidence type="ECO:0000313" key="2">
    <source>
        <dbReference type="Proteomes" id="UP001607302"/>
    </source>
</evidence>
<reference evidence="1 2" key="1">
    <citation type="journal article" date="2024" name="Ann. Entomol. Soc. Am.">
        <title>Genomic analyses of the southern and eastern yellowjacket wasps (Hymenoptera: Vespidae) reveal evolutionary signatures of social life.</title>
        <authorList>
            <person name="Catto M.A."/>
            <person name="Caine P.B."/>
            <person name="Orr S.E."/>
            <person name="Hunt B.G."/>
            <person name="Goodisman M.A.D."/>
        </authorList>
    </citation>
    <scope>NUCLEOTIDE SEQUENCE [LARGE SCALE GENOMIC DNA]</scope>
    <source>
        <strain evidence="1">233</strain>
        <tissue evidence="1">Head and thorax</tissue>
    </source>
</reference>
<keyword evidence="2" id="KW-1185">Reference proteome</keyword>
<sequence length="124" mass="13884">MDLVYKSKRLKRSFSKCPQKYHTIPNNVVRFTNNFVASDALVKKLSVVTCLQHRVNGSTGMRTTNTPSGIDDGGVSSFSKYGKPFIMYLLLVSDASQNLMPNLSGLLDTYCRIVAHQQSDSYRN</sequence>
<protein>
    <submittedName>
        <fullName evidence="1">Uncharacterized protein</fullName>
    </submittedName>
</protein>
<comment type="caution">
    <text evidence="1">The sequence shown here is derived from an EMBL/GenBank/DDBJ whole genome shotgun (WGS) entry which is preliminary data.</text>
</comment>
<organism evidence="1 2">
    <name type="scientific">Vespula squamosa</name>
    <name type="common">Southern yellow jacket</name>
    <name type="synonym">Wasp</name>
    <dbReference type="NCBI Taxonomy" id="30214"/>
    <lineage>
        <taxon>Eukaryota</taxon>
        <taxon>Metazoa</taxon>
        <taxon>Ecdysozoa</taxon>
        <taxon>Arthropoda</taxon>
        <taxon>Hexapoda</taxon>
        <taxon>Insecta</taxon>
        <taxon>Pterygota</taxon>
        <taxon>Neoptera</taxon>
        <taxon>Endopterygota</taxon>
        <taxon>Hymenoptera</taxon>
        <taxon>Apocrita</taxon>
        <taxon>Aculeata</taxon>
        <taxon>Vespoidea</taxon>
        <taxon>Vespidae</taxon>
        <taxon>Vespinae</taxon>
        <taxon>Vespula</taxon>
    </lineage>
</organism>